<feature type="non-terminal residue" evidence="2">
    <location>
        <position position="1"/>
    </location>
</feature>
<reference evidence="2 3" key="1">
    <citation type="journal article" date="2018" name="Evol. Lett.">
        <title>Horizontal gene cluster transfer increased hallucinogenic mushroom diversity.</title>
        <authorList>
            <person name="Reynolds H.T."/>
            <person name="Vijayakumar V."/>
            <person name="Gluck-Thaler E."/>
            <person name="Korotkin H.B."/>
            <person name="Matheny P.B."/>
            <person name="Slot J.C."/>
        </authorList>
    </citation>
    <scope>NUCLEOTIDE SEQUENCE [LARGE SCALE GENOMIC DNA]</scope>
    <source>
        <strain evidence="2 3">2631</strain>
    </source>
</reference>
<evidence type="ECO:0000313" key="2">
    <source>
        <dbReference type="EMBL" id="PPQ80230.1"/>
    </source>
</evidence>
<evidence type="ECO:0000313" key="3">
    <source>
        <dbReference type="Proteomes" id="UP000283269"/>
    </source>
</evidence>
<gene>
    <name evidence="2" type="ORF">CVT25_003529</name>
</gene>
<keyword evidence="3" id="KW-1185">Reference proteome</keyword>
<dbReference type="InParanoid" id="A0A409WP08"/>
<feature type="region of interest" description="Disordered" evidence="1">
    <location>
        <begin position="34"/>
        <end position="133"/>
    </location>
</feature>
<feature type="compositionally biased region" description="Low complexity" evidence="1">
    <location>
        <begin position="39"/>
        <end position="57"/>
    </location>
</feature>
<dbReference type="STRING" id="93625.A0A409WP08"/>
<dbReference type="EMBL" id="NHYD01003341">
    <property type="protein sequence ID" value="PPQ80230.1"/>
    <property type="molecule type" value="Genomic_DNA"/>
</dbReference>
<dbReference type="Proteomes" id="UP000283269">
    <property type="component" value="Unassembled WGS sequence"/>
</dbReference>
<feature type="compositionally biased region" description="Polar residues" evidence="1">
    <location>
        <begin position="58"/>
        <end position="68"/>
    </location>
</feature>
<dbReference type="OrthoDB" id="3202607at2759"/>
<accession>A0A409WP08</accession>
<organism evidence="2 3">
    <name type="scientific">Psilocybe cyanescens</name>
    <dbReference type="NCBI Taxonomy" id="93625"/>
    <lineage>
        <taxon>Eukaryota</taxon>
        <taxon>Fungi</taxon>
        <taxon>Dikarya</taxon>
        <taxon>Basidiomycota</taxon>
        <taxon>Agaricomycotina</taxon>
        <taxon>Agaricomycetes</taxon>
        <taxon>Agaricomycetidae</taxon>
        <taxon>Agaricales</taxon>
        <taxon>Agaricineae</taxon>
        <taxon>Strophariaceae</taxon>
        <taxon>Psilocybe</taxon>
    </lineage>
</organism>
<dbReference type="Gene3D" id="3.60.130.30">
    <property type="match status" value="1"/>
</dbReference>
<comment type="caution">
    <text evidence="2">The sequence shown here is derived from an EMBL/GenBank/DDBJ whole genome shotgun (WGS) entry which is preliminary data.</text>
</comment>
<sequence>KTQHTLHSKDPAFDFETNIFRSIERIAYAAYDSDKEDWSPLTSLSASPASTRPSSPLDTTPQLTNTQPILIMPVASGATASPVSTEAKRKARKRESSHRNRKKKREAAPMYHPNPIRTSKHVQNAKPAHSTLQAEDFPIASTGYIGRRKRNSCRHYELDELVGPASELNFMLIKWDGMVSMPLVDNKQRVVGICAGVPDKDNTWSEVHHHAAELLESARPHLSFNRKDKKHRRGNFSALSVGISHGGGQPYPKTLRQDARNEPILEELMKDKVFERISGFATGAFAEWAPRLYSYQSDYLSRLIAHDQKLRRTNCHPNPKEKELCRNWPWTPWAAATFNFGPQTVCFQHADTGNLAFGWCAITALGNYDHTKGGHLVLWDLGLVIEFPPGSTILIPSSAIHHSNIRIQPGERRYSFTQFSAGGIFRWVDHDFQKVDDYKGSLGPEDVDVDEVRGKLSDQLSFGISLHSTIEELRS</sequence>
<proteinExistence type="predicted"/>
<dbReference type="AlphaFoldDB" id="A0A409WP08"/>
<protein>
    <submittedName>
        <fullName evidence="2">Uncharacterized protein</fullName>
    </submittedName>
</protein>
<evidence type="ECO:0000256" key="1">
    <source>
        <dbReference type="SAM" id="MobiDB-lite"/>
    </source>
</evidence>
<name>A0A409WP08_PSICY</name>
<feature type="compositionally biased region" description="Basic residues" evidence="1">
    <location>
        <begin position="89"/>
        <end position="105"/>
    </location>
</feature>